<proteinExistence type="predicted"/>
<dbReference type="Pfam" id="PF13490">
    <property type="entry name" value="zf-HC2"/>
    <property type="match status" value="1"/>
</dbReference>
<keyword evidence="4" id="KW-1185">Reference proteome</keyword>
<dbReference type="eggNOG" id="COG5660">
    <property type="taxonomic scope" value="Bacteria"/>
</dbReference>
<dbReference type="HOGENOM" id="CLU_179277_0_1_0"/>
<dbReference type="KEGG" id="aba:Acid345_2694"/>
<evidence type="ECO:0000313" key="3">
    <source>
        <dbReference type="EMBL" id="ABF41695.1"/>
    </source>
</evidence>
<dbReference type="EMBL" id="CP000360">
    <property type="protein sequence ID" value="ABF41695.1"/>
    <property type="molecule type" value="Genomic_DNA"/>
</dbReference>
<accession>Q1IN55</accession>
<evidence type="ECO:0000259" key="2">
    <source>
        <dbReference type="Pfam" id="PF13490"/>
    </source>
</evidence>
<gene>
    <name evidence="3" type="ordered locus">Acid345_2694</name>
</gene>
<sequence>MKCSEFLKELTDYLDDRIDAPTKAELEEHLQWCHNCYVVCNTTKMTIEIYRDSHLYELPDDLRTRLRSAIVSKCKGPKDSASSEQPPDSATDKR</sequence>
<protein>
    <recommendedName>
        <fullName evidence="2">Putative zinc-finger domain-containing protein</fullName>
    </recommendedName>
</protein>
<feature type="domain" description="Putative zinc-finger" evidence="2">
    <location>
        <begin position="3"/>
        <end position="36"/>
    </location>
</feature>
<dbReference type="RefSeq" id="WP_011523496.1">
    <property type="nucleotide sequence ID" value="NC_008009.1"/>
</dbReference>
<reference evidence="3 4" key="1">
    <citation type="journal article" date="2009" name="Appl. Environ. Microbiol.">
        <title>Three genomes from the phylum Acidobacteria provide insight into the lifestyles of these microorganisms in soils.</title>
        <authorList>
            <person name="Ward N.L."/>
            <person name="Challacombe J.F."/>
            <person name="Janssen P.H."/>
            <person name="Henrissat B."/>
            <person name="Coutinho P.M."/>
            <person name="Wu M."/>
            <person name="Xie G."/>
            <person name="Haft D.H."/>
            <person name="Sait M."/>
            <person name="Badger J."/>
            <person name="Barabote R.D."/>
            <person name="Bradley B."/>
            <person name="Brettin T.S."/>
            <person name="Brinkac L.M."/>
            <person name="Bruce D."/>
            <person name="Creasy T."/>
            <person name="Daugherty S.C."/>
            <person name="Davidsen T.M."/>
            <person name="DeBoy R.T."/>
            <person name="Detter J.C."/>
            <person name="Dodson R.J."/>
            <person name="Durkin A.S."/>
            <person name="Ganapathy A."/>
            <person name="Gwinn-Giglio M."/>
            <person name="Han C.S."/>
            <person name="Khouri H."/>
            <person name="Kiss H."/>
            <person name="Kothari S.P."/>
            <person name="Madupu R."/>
            <person name="Nelson K.E."/>
            <person name="Nelson W.C."/>
            <person name="Paulsen I."/>
            <person name="Penn K."/>
            <person name="Ren Q."/>
            <person name="Rosovitz M.J."/>
            <person name="Selengut J.D."/>
            <person name="Shrivastava S."/>
            <person name="Sullivan S.A."/>
            <person name="Tapia R."/>
            <person name="Thompson L.S."/>
            <person name="Watkins K.L."/>
            <person name="Yang Q."/>
            <person name="Yu C."/>
            <person name="Zafar N."/>
            <person name="Zhou L."/>
            <person name="Kuske C.R."/>
        </authorList>
    </citation>
    <scope>NUCLEOTIDE SEQUENCE [LARGE SCALE GENOMIC DNA]</scope>
    <source>
        <strain evidence="3 4">Ellin345</strain>
    </source>
</reference>
<evidence type="ECO:0000256" key="1">
    <source>
        <dbReference type="SAM" id="MobiDB-lite"/>
    </source>
</evidence>
<name>Q1IN55_KORVE</name>
<dbReference type="EnsemblBacteria" id="ABF41695">
    <property type="protein sequence ID" value="ABF41695"/>
    <property type="gene ID" value="Acid345_2694"/>
</dbReference>
<organism evidence="3 4">
    <name type="scientific">Koribacter versatilis (strain Ellin345)</name>
    <dbReference type="NCBI Taxonomy" id="204669"/>
    <lineage>
        <taxon>Bacteria</taxon>
        <taxon>Pseudomonadati</taxon>
        <taxon>Acidobacteriota</taxon>
        <taxon>Terriglobia</taxon>
        <taxon>Terriglobales</taxon>
        <taxon>Candidatus Korobacteraceae</taxon>
        <taxon>Candidatus Korobacter</taxon>
    </lineage>
</organism>
<dbReference type="OrthoDB" id="129419at2"/>
<dbReference type="Proteomes" id="UP000002432">
    <property type="component" value="Chromosome"/>
</dbReference>
<dbReference type="STRING" id="204669.Acid345_2694"/>
<dbReference type="InterPro" id="IPR027383">
    <property type="entry name" value="Znf_put"/>
</dbReference>
<evidence type="ECO:0000313" key="4">
    <source>
        <dbReference type="Proteomes" id="UP000002432"/>
    </source>
</evidence>
<feature type="region of interest" description="Disordered" evidence="1">
    <location>
        <begin position="73"/>
        <end position="94"/>
    </location>
</feature>
<dbReference type="AlphaFoldDB" id="Q1IN55"/>